<organism evidence="8">
    <name type="scientific">hydrothermal vent metagenome</name>
    <dbReference type="NCBI Taxonomy" id="652676"/>
    <lineage>
        <taxon>unclassified sequences</taxon>
        <taxon>metagenomes</taxon>
        <taxon>ecological metagenomes</taxon>
    </lineage>
</organism>
<evidence type="ECO:0000256" key="1">
    <source>
        <dbReference type="ARBA" id="ARBA00001917"/>
    </source>
</evidence>
<dbReference type="EMBL" id="UOET01000450">
    <property type="protein sequence ID" value="VAW29978.1"/>
    <property type="molecule type" value="Genomic_DNA"/>
</dbReference>
<keyword evidence="3" id="KW-0285">Flavoprotein</keyword>
<dbReference type="NCBIfam" id="NF005741">
    <property type="entry name" value="PRK07565.1"/>
    <property type="match status" value="1"/>
</dbReference>
<keyword evidence="4" id="KW-0288">FMN</keyword>
<dbReference type="GO" id="GO:0006207">
    <property type="term" value="P:'de novo' pyrimidine nucleobase biosynthetic process"/>
    <property type="evidence" value="ECO:0007669"/>
    <property type="project" value="TreeGrafter"/>
</dbReference>
<keyword evidence="5" id="KW-0665">Pyrimidine biosynthesis</keyword>
<dbReference type="PANTHER" id="PTHR48109:SF3">
    <property type="entry name" value="SLL0744 PROTEIN"/>
    <property type="match status" value="1"/>
</dbReference>
<accession>A0A3B0UH99</accession>
<reference evidence="8" key="1">
    <citation type="submission" date="2018-06" db="EMBL/GenBank/DDBJ databases">
        <authorList>
            <person name="Zhirakovskaya E."/>
        </authorList>
    </citation>
    <scope>NUCLEOTIDE SEQUENCE</scope>
</reference>
<name>A0A3B0UH99_9ZZZZ</name>
<evidence type="ECO:0000259" key="7">
    <source>
        <dbReference type="Pfam" id="PF01180"/>
    </source>
</evidence>
<dbReference type="GO" id="GO:0005737">
    <property type="term" value="C:cytoplasm"/>
    <property type="evidence" value="ECO:0007669"/>
    <property type="project" value="InterPro"/>
</dbReference>
<evidence type="ECO:0000256" key="6">
    <source>
        <dbReference type="ARBA" id="ARBA00023002"/>
    </source>
</evidence>
<evidence type="ECO:0000256" key="5">
    <source>
        <dbReference type="ARBA" id="ARBA00022975"/>
    </source>
</evidence>
<dbReference type="SUPFAM" id="SSF51395">
    <property type="entry name" value="FMN-linked oxidoreductases"/>
    <property type="match status" value="1"/>
</dbReference>
<dbReference type="UniPathway" id="UPA00070"/>
<protein>
    <recommendedName>
        <fullName evidence="7">Dihydroorotate dehydrogenase catalytic domain-containing protein</fullName>
    </recommendedName>
</protein>
<feature type="domain" description="Dihydroorotate dehydrogenase catalytic" evidence="7">
    <location>
        <begin position="46"/>
        <end position="255"/>
    </location>
</feature>
<dbReference type="PIRSF" id="PIRSF000164">
    <property type="entry name" value="DHO_oxidase"/>
    <property type="match status" value="1"/>
</dbReference>
<dbReference type="PANTHER" id="PTHR48109">
    <property type="entry name" value="DIHYDROOROTATE DEHYDROGENASE (QUINONE), MITOCHONDRIAL-RELATED"/>
    <property type="match status" value="1"/>
</dbReference>
<comment type="cofactor">
    <cofactor evidence="1">
        <name>FMN</name>
        <dbReference type="ChEBI" id="CHEBI:58210"/>
    </cofactor>
</comment>
<evidence type="ECO:0000313" key="8">
    <source>
        <dbReference type="EMBL" id="VAW29978.1"/>
    </source>
</evidence>
<dbReference type="InterPro" id="IPR050074">
    <property type="entry name" value="DHO_dehydrogenase"/>
</dbReference>
<dbReference type="Gene3D" id="3.20.20.70">
    <property type="entry name" value="Aldolase class I"/>
    <property type="match status" value="1"/>
</dbReference>
<feature type="non-terminal residue" evidence="8">
    <location>
        <position position="1"/>
    </location>
</feature>
<dbReference type="GO" id="GO:0004152">
    <property type="term" value="F:dihydroorotate dehydrogenase activity"/>
    <property type="evidence" value="ECO:0007669"/>
    <property type="project" value="InterPro"/>
</dbReference>
<evidence type="ECO:0000256" key="2">
    <source>
        <dbReference type="ARBA" id="ARBA00004725"/>
    </source>
</evidence>
<comment type="pathway">
    <text evidence="2">Pyrimidine metabolism; UMP biosynthesis via de novo pathway.</text>
</comment>
<gene>
    <name evidence="8" type="ORF">MNBD_BACTEROID07-942</name>
</gene>
<dbReference type="InterPro" id="IPR013785">
    <property type="entry name" value="Aldolase_TIM"/>
</dbReference>
<dbReference type="InterPro" id="IPR005720">
    <property type="entry name" value="Dihydroorotate_DH_cat"/>
</dbReference>
<keyword evidence="6" id="KW-0560">Oxidoreductase</keyword>
<dbReference type="GO" id="GO:0044205">
    <property type="term" value="P:'de novo' UMP biosynthetic process"/>
    <property type="evidence" value="ECO:0007669"/>
    <property type="project" value="UniProtKB-UniPathway"/>
</dbReference>
<sequence>AAVVLKSIFEEQMTLRVEAKLKQSKENEAYYWYSEAREKVLNLSKDAILEHYLQFVKAAKNLDTSVPIISSIHCKSADNWPKYAREIEKAGADALELNISIFPFNNSMTSIEIEDLYVNILKKVKKEVNIPVSIKLGPFFTNLCTIINRLVDNGVDGLVLFNRYFRPDIDIDTLKVVSREHFSSPEEMSLPLRWIALLSGHKIPCDLVASTGIHYDTALIKQILVGAKAVEICSTLFQNGIPHIAKILEGLENWMKKNNFEKLDDFRGKSLDYQTTDARFERIQYMKRDFEDKF</sequence>
<evidence type="ECO:0000256" key="4">
    <source>
        <dbReference type="ARBA" id="ARBA00022643"/>
    </source>
</evidence>
<proteinExistence type="predicted"/>
<dbReference type="AlphaFoldDB" id="A0A3B0UH99"/>
<evidence type="ECO:0000256" key="3">
    <source>
        <dbReference type="ARBA" id="ARBA00022630"/>
    </source>
</evidence>
<dbReference type="Pfam" id="PF01180">
    <property type="entry name" value="DHO_dh"/>
    <property type="match status" value="1"/>
</dbReference>
<dbReference type="InterPro" id="IPR012135">
    <property type="entry name" value="Dihydroorotate_DH_1_2"/>
</dbReference>